<organism evidence="2 3">
    <name type="scientific">Candidatus Portnoybacteria bacterium RBG_13_41_18</name>
    <dbReference type="NCBI Taxonomy" id="1801991"/>
    <lineage>
        <taxon>Bacteria</taxon>
        <taxon>Candidatus Portnoyibacteriota</taxon>
    </lineage>
</organism>
<comment type="caution">
    <text evidence="2">The sequence shown here is derived from an EMBL/GenBank/DDBJ whole genome shotgun (WGS) entry which is preliminary data.</text>
</comment>
<sequence length="94" mass="10808">MNVIISQALATGLPVIATRHSGLPDQVKDGQSGFLVNEGDYRELAEKILYLMDHPELWAQFGRFGRERVKAHYNSFLLIDDQVKYYKQIIANER</sequence>
<accession>A0A1G2FAT6</accession>
<dbReference type="Proteomes" id="UP000177725">
    <property type="component" value="Unassembled WGS sequence"/>
</dbReference>
<name>A0A1G2FAT6_9BACT</name>
<dbReference type="InterPro" id="IPR050194">
    <property type="entry name" value="Glycosyltransferase_grp1"/>
</dbReference>
<protein>
    <recommendedName>
        <fullName evidence="1">Glycosyl transferase family 1 domain-containing protein</fullName>
    </recommendedName>
</protein>
<reference evidence="2 3" key="1">
    <citation type="journal article" date="2016" name="Nat. Commun.">
        <title>Thousands of microbial genomes shed light on interconnected biogeochemical processes in an aquifer system.</title>
        <authorList>
            <person name="Anantharaman K."/>
            <person name="Brown C.T."/>
            <person name="Hug L.A."/>
            <person name="Sharon I."/>
            <person name="Castelle C.J."/>
            <person name="Probst A.J."/>
            <person name="Thomas B.C."/>
            <person name="Singh A."/>
            <person name="Wilkins M.J."/>
            <person name="Karaoz U."/>
            <person name="Brodie E.L."/>
            <person name="Williams K.H."/>
            <person name="Hubbard S.S."/>
            <person name="Banfield J.F."/>
        </authorList>
    </citation>
    <scope>NUCLEOTIDE SEQUENCE [LARGE SCALE GENOMIC DNA]</scope>
</reference>
<evidence type="ECO:0000313" key="2">
    <source>
        <dbReference type="EMBL" id="OGZ34750.1"/>
    </source>
</evidence>
<dbReference type="InterPro" id="IPR001296">
    <property type="entry name" value="Glyco_trans_1"/>
</dbReference>
<evidence type="ECO:0000313" key="3">
    <source>
        <dbReference type="Proteomes" id="UP000177725"/>
    </source>
</evidence>
<gene>
    <name evidence="2" type="ORF">A2174_02265</name>
</gene>
<dbReference type="AlphaFoldDB" id="A0A1G2FAT6"/>
<dbReference type="Pfam" id="PF00534">
    <property type="entry name" value="Glycos_transf_1"/>
    <property type="match status" value="1"/>
</dbReference>
<dbReference type="SUPFAM" id="SSF53756">
    <property type="entry name" value="UDP-Glycosyltransferase/glycogen phosphorylase"/>
    <property type="match status" value="1"/>
</dbReference>
<dbReference type="EMBL" id="MHMV01000011">
    <property type="protein sequence ID" value="OGZ34750.1"/>
    <property type="molecule type" value="Genomic_DNA"/>
</dbReference>
<dbReference type="Gene3D" id="3.40.50.2000">
    <property type="entry name" value="Glycogen Phosphorylase B"/>
    <property type="match status" value="1"/>
</dbReference>
<dbReference type="PANTHER" id="PTHR45947">
    <property type="entry name" value="SULFOQUINOVOSYL TRANSFERASE SQD2"/>
    <property type="match status" value="1"/>
</dbReference>
<proteinExistence type="predicted"/>
<evidence type="ECO:0000259" key="1">
    <source>
        <dbReference type="Pfam" id="PF00534"/>
    </source>
</evidence>
<feature type="domain" description="Glycosyl transferase family 1" evidence="1">
    <location>
        <begin position="6"/>
        <end position="68"/>
    </location>
</feature>
<dbReference type="GO" id="GO:0016757">
    <property type="term" value="F:glycosyltransferase activity"/>
    <property type="evidence" value="ECO:0007669"/>
    <property type="project" value="InterPro"/>
</dbReference>
<dbReference type="PANTHER" id="PTHR45947:SF3">
    <property type="entry name" value="SULFOQUINOVOSYL TRANSFERASE SQD2"/>
    <property type="match status" value="1"/>
</dbReference>